<reference evidence="2 3" key="1">
    <citation type="submission" date="2018-07" db="EMBL/GenBank/DDBJ databases">
        <title>The genomes of Aspergillus section Nigri reveals drivers in fungal speciation.</title>
        <authorList>
            <consortium name="DOE Joint Genome Institute"/>
            <person name="Vesth T.C."/>
            <person name="Nybo J."/>
            <person name="Theobald S."/>
            <person name="Brandl J."/>
            <person name="Frisvad J.C."/>
            <person name="Nielsen K.F."/>
            <person name="Lyhne E.K."/>
            <person name="Kogle M.E."/>
            <person name="Kuo A."/>
            <person name="Riley R."/>
            <person name="Clum A."/>
            <person name="Nolan M."/>
            <person name="Lipzen A."/>
            <person name="Salamov A."/>
            <person name="Henrissat B."/>
            <person name="Wiebenga A."/>
            <person name="De vries R.P."/>
            <person name="Grigoriev I.V."/>
            <person name="Mortensen U.H."/>
            <person name="Andersen M.R."/>
            <person name="Baker S.E."/>
        </authorList>
    </citation>
    <scope>NUCLEOTIDE SEQUENCE [LARGE SCALE GENOMIC DNA]</scope>
    <source>
        <strain evidence="2 3">CBS 139.54b</strain>
    </source>
</reference>
<feature type="region of interest" description="Disordered" evidence="1">
    <location>
        <begin position="1"/>
        <end position="43"/>
    </location>
</feature>
<dbReference type="Proteomes" id="UP000253729">
    <property type="component" value="Unassembled WGS sequence"/>
</dbReference>
<gene>
    <name evidence="2" type="ORF">BDQ94DRAFT_186470</name>
</gene>
<name>A0A3F3PI84_9EURO</name>
<dbReference type="GeneID" id="38143511"/>
<accession>A0A3F3PI84</accession>
<evidence type="ECO:0000256" key="1">
    <source>
        <dbReference type="SAM" id="MobiDB-lite"/>
    </source>
</evidence>
<dbReference type="RefSeq" id="XP_026619672.1">
    <property type="nucleotide sequence ID" value="XM_026775155.1"/>
</dbReference>
<evidence type="ECO:0000313" key="2">
    <source>
        <dbReference type="EMBL" id="RDH26650.1"/>
    </source>
</evidence>
<dbReference type="EMBL" id="KZ852127">
    <property type="protein sequence ID" value="RDH26650.1"/>
    <property type="molecule type" value="Genomic_DNA"/>
</dbReference>
<feature type="compositionally biased region" description="Polar residues" evidence="1">
    <location>
        <begin position="8"/>
        <end position="30"/>
    </location>
</feature>
<protein>
    <submittedName>
        <fullName evidence="2">Uncharacterized protein</fullName>
    </submittedName>
</protein>
<organism evidence="2 3">
    <name type="scientific">Aspergillus welwitschiae</name>
    <dbReference type="NCBI Taxonomy" id="1341132"/>
    <lineage>
        <taxon>Eukaryota</taxon>
        <taxon>Fungi</taxon>
        <taxon>Dikarya</taxon>
        <taxon>Ascomycota</taxon>
        <taxon>Pezizomycotina</taxon>
        <taxon>Eurotiomycetes</taxon>
        <taxon>Eurotiomycetidae</taxon>
        <taxon>Eurotiales</taxon>
        <taxon>Aspergillaceae</taxon>
        <taxon>Aspergillus</taxon>
        <taxon>Aspergillus subgen. Circumdati</taxon>
    </lineage>
</organism>
<sequence>MLGALTHGTLNNNRPLSSPAGQMRSAWTSSKRIEDEPHRQPTRPSIAFSYATTSMRTETQHWWLIHDQVFDDGLPYPSEPHMVLTFRNDLQPIEASTVRTVGTLCPIRCWRRFSPFSSTAFNETPNAHAAITIQSILCLAHHTRGLAQSGQY</sequence>
<dbReference type="AlphaFoldDB" id="A0A3F3PI84"/>
<proteinExistence type="predicted"/>
<keyword evidence="3" id="KW-1185">Reference proteome</keyword>
<evidence type="ECO:0000313" key="3">
    <source>
        <dbReference type="Proteomes" id="UP000253729"/>
    </source>
</evidence>